<evidence type="ECO:0000313" key="2">
    <source>
        <dbReference type="Proteomes" id="UP000006048"/>
    </source>
</evidence>
<dbReference type="EMBL" id="CP002959">
    <property type="protein sequence ID" value="AFM11581.1"/>
    <property type="molecule type" value="Genomic_DNA"/>
</dbReference>
<dbReference type="STRING" id="869212.Turpa_0932"/>
<organism evidence="1 2">
    <name type="scientific">Turneriella parva (strain ATCC BAA-1111 / DSM 21527 / NCTC 11395 / H)</name>
    <name type="common">Leptospira parva</name>
    <dbReference type="NCBI Taxonomy" id="869212"/>
    <lineage>
        <taxon>Bacteria</taxon>
        <taxon>Pseudomonadati</taxon>
        <taxon>Spirochaetota</taxon>
        <taxon>Spirochaetia</taxon>
        <taxon>Leptospirales</taxon>
        <taxon>Leptospiraceae</taxon>
        <taxon>Turneriella</taxon>
    </lineage>
</organism>
<accession>I4B2S4</accession>
<dbReference type="KEGG" id="tpx:Turpa_0932"/>
<dbReference type="RefSeq" id="WP_014802099.1">
    <property type="nucleotide sequence ID" value="NC_018020.1"/>
</dbReference>
<gene>
    <name evidence="1" type="ordered locus">Turpa_0932</name>
</gene>
<protein>
    <submittedName>
        <fullName evidence="1">Uncharacterized protein</fullName>
    </submittedName>
</protein>
<name>I4B2S4_TURPD</name>
<dbReference type="HOGENOM" id="CLU_2940507_0_0_12"/>
<reference evidence="1 2" key="1">
    <citation type="submission" date="2012-06" db="EMBL/GenBank/DDBJ databases">
        <title>The complete chromosome of genome of Turneriella parva DSM 21527.</title>
        <authorList>
            <consortium name="US DOE Joint Genome Institute (JGI-PGF)"/>
            <person name="Lucas S."/>
            <person name="Han J."/>
            <person name="Lapidus A."/>
            <person name="Bruce D."/>
            <person name="Goodwin L."/>
            <person name="Pitluck S."/>
            <person name="Peters L."/>
            <person name="Kyrpides N."/>
            <person name="Mavromatis K."/>
            <person name="Ivanova N."/>
            <person name="Mikhailova N."/>
            <person name="Chertkov O."/>
            <person name="Detter J.C."/>
            <person name="Tapia R."/>
            <person name="Han C."/>
            <person name="Land M."/>
            <person name="Hauser L."/>
            <person name="Markowitz V."/>
            <person name="Cheng J.-F."/>
            <person name="Hugenholtz P."/>
            <person name="Woyke T."/>
            <person name="Wu D."/>
            <person name="Gronow S."/>
            <person name="Wellnitz S."/>
            <person name="Brambilla E."/>
            <person name="Klenk H.-P."/>
            <person name="Eisen J.A."/>
        </authorList>
    </citation>
    <scope>NUCLEOTIDE SEQUENCE [LARGE SCALE GENOMIC DNA]</scope>
    <source>
        <strain evidence="2">ATCC BAA-1111 / DSM 21527 / NCTC 11395 / H</strain>
    </source>
</reference>
<sequence>MRTLATHCLLLFVLTRCQNTSTDELLAATSIKGPLRLSPVNATVVESQTLQFSVTGGNPP</sequence>
<dbReference type="Proteomes" id="UP000006048">
    <property type="component" value="Chromosome"/>
</dbReference>
<dbReference type="AlphaFoldDB" id="I4B2S4"/>
<proteinExistence type="predicted"/>
<evidence type="ECO:0000313" key="1">
    <source>
        <dbReference type="EMBL" id="AFM11581.1"/>
    </source>
</evidence>
<keyword evidence="2" id="KW-1185">Reference proteome</keyword>